<dbReference type="EMBL" id="JAANIT010000054">
    <property type="protein sequence ID" value="KAG1553040.1"/>
    <property type="molecule type" value="Genomic_DNA"/>
</dbReference>
<evidence type="ECO:0000256" key="2">
    <source>
        <dbReference type="ARBA" id="ARBA00022801"/>
    </source>
</evidence>
<dbReference type="GO" id="GO:0046872">
    <property type="term" value="F:metal ion binding"/>
    <property type="evidence" value="ECO:0007669"/>
    <property type="project" value="UniProtKB-KW"/>
</dbReference>
<dbReference type="Pfam" id="PF00293">
    <property type="entry name" value="NUDIX"/>
    <property type="match status" value="1"/>
</dbReference>
<sequence>MAAATLENAHYIPPVNTIGTPVVTNDAVQEKKKKKGKKDKKKKKQVNEEDKAIREAVGVIVIDSNTKKILMLASRKDENILVLPRDDCNVDQQEHPEKAAIRLLHDKAGIEAHYLAKRLGCFSESNKKGRVVAHHWMYEVHNPILLDDWPESNRKRVWMTHEEALKASENKRMARLALQKVNFE</sequence>
<evidence type="ECO:0000313" key="6">
    <source>
        <dbReference type="Proteomes" id="UP000717996"/>
    </source>
</evidence>
<dbReference type="Gene3D" id="3.90.79.10">
    <property type="entry name" value="Nucleoside Triphosphate Pyrophosphohydrolase"/>
    <property type="match status" value="1"/>
</dbReference>
<keyword evidence="1" id="KW-0479">Metal-binding</keyword>
<dbReference type="OMA" id="LLETWPN"/>
<name>A0A9P6YPD2_RHIOR</name>
<reference evidence="5" key="1">
    <citation type="journal article" date="2020" name="Microb. Genom.">
        <title>Genetic diversity of clinical and environmental Mucorales isolates obtained from an investigation of mucormycosis cases among solid organ transplant recipients.</title>
        <authorList>
            <person name="Nguyen M.H."/>
            <person name="Kaul D."/>
            <person name="Muto C."/>
            <person name="Cheng S.J."/>
            <person name="Richter R.A."/>
            <person name="Bruno V.M."/>
            <person name="Liu G."/>
            <person name="Beyhan S."/>
            <person name="Sundermann A.J."/>
            <person name="Mounaud S."/>
            <person name="Pasculle A.W."/>
            <person name="Nierman W.C."/>
            <person name="Driscoll E."/>
            <person name="Cumbie R."/>
            <person name="Clancy C.J."/>
            <person name="Dupont C.L."/>
        </authorList>
    </citation>
    <scope>NUCLEOTIDE SEQUENCE</scope>
    <source>
        <strain evidence="5">GL16</strain>
    </source>
</reference>
<feature type="compositionally biased region" description="Polar residues" evidence="3">
    <location>
        <begin position="17"/>
        <end position="27"/>
    </location>
</feature>
<feature type="compositionally biased region" description="Basic residues" evidence="3">
    <location>
        <begin position="31"/>
        <end position="44"/>
    </location>
</feature>
<dbReference type="GO" id="GO:0016787">
    <property type="term" value="F:hydrolase activity"/>
    <property type="evidence" value="ECO:0007669"/>
    <property type="project" value="UniProtKB-KW"/>
</dbReference>
<evidence type="ECO:0000313" key="5">
    <source>
        <dbReference type="EMBL" id="KAG1553040.1"/>
    </source>
</evidence>
<dbReference type="AlphaFoldDB" id="A0A9P6YPD2"/>
<evidence type="ECO:0000256" key="3">
    <source>
        <dbReference type="SAM" id="MobiDB-lite"/>
    </source>
</evidence>
<organism evidence="5 6">
    <name type="scientific">Rhizopus oryzae</name>
    <name type="common">Mucormycosis agent</name>
    <name type="synonym">Rhizopus arrhizus var. delemar</name>
    <dbReference type="NCBI Taxonomy" id="64495"/>
    <lineage>
        <taxon>Eukaryota</taxon>
        <taxon>Fungi</taxon>
        <taxon>Fungi incertae sedis</taxon>
        <taxon>Mucoromycota</taxon>
        <taxon>Mucoromycotina</taxon>
        <taxon>Mucoromycetes</taxon>
        <taxon>Mucorales</taxon>
        <taxon>Mucorineae</taxon>
        <taxon>Rhizopodaceae</taxon>
        <taxon>Rhizopus</taxon>
    </lineage>
</organism>
<dbReference type="OrthoDB" id="2011998at2759"/>
<gene>
    <name evidence="5" type="ORF">G6F51_000839</name>
</gene>
<dbReference type="InterPro" id="IPR015797">
    <property type="entry name" value="NUDIX_hydrolase-like_dom_sf"/>
</dbReference>
<accession>A0A9P6YPD2</accession>
<comment type="caution">
    <text evidence="5">The sequence shown here is derived from an EMBL/GenBank/DDBJ whole genome shotgun (WGS) entry which is preliminary data.</text>
</comment>
<feature type="region of interest" description="Disordered" evidence="3">
    <location>
        <begin position="17"/>
        <end position="48"/>
    </location>
</feature>
<evidence type="ECO:0000256" key="1">
    <source>
        <dbReference type="ARBA" id="ARBA00022723"/>
    </source>
</evidence>
<dbReference type="PANTHER" id="PTHR12629:SF0">
    <property type="entry name" value="DIPHOSPHOINOSITOL-POLYPHOSPHATE DIPHOSPHATASE"/>
    <property type="match status" value="1"/>
</dbReference>
<dbReference type="SUPFAM" id="SSF55811">
    <property type="entry name" value="Nudix"/>
    <property type="match status" value="1"/>
</dbReference>
<proteinExistence type="predicted"/>
<dbReference type="GO" id="GO:0005737">
    <property type="term" value="C:cytoplasm"/>
    <property type="evidence" value="ECO:0007669"/>
    <property type="project" value="TreeGrafter"/>
</dbReference>
<dbReference type="GO" id="GO:0005634">
    <property type="term" value="C:nucleus"/>
    <property type="evidence" value="ECO:0007669"/>
    <property type="project" value="TreeGrafter"/>
</dbReference>
<evidence type="ECO:0000259" key="4">
    <source>
        <dbReference type="PROSITE" id="PS51462"/>
    </source>
</evidence>
<keyword evidence="2" id="KW-0378">Hydrolase</keyword>
<dbReference type="PANTHER" id="PTHR12629">
    <property type="entry name" value="DIPHOSPHOINOSITOL POLYPHOSPHATE PHOSPHOHYDROLASE"/>
    <property type="match status" value="1"/>
</dbReference>
<feature type="domain" description="Nudix hydrolase" evidence="4">
    <location>
        <begin position="52"/>
        <end position="181"/>
    </location>
</feature>
<protein>
    <recommendedName>
        <fullName evidence="4">Nudix hydrolase domain-containing protein</fullName>
    </recommendedName>
</protein>
<dbReference type="Proteomes" id="UP000717996">
    <property type="component" value="Unassembled WGS sequence"/>
</dbReference>
<dbReference type="InterPro" id="IPR000086">
    <property type="entry name" value="NUDIX_hydrolase_dom"/>
</dbReference>
<dbReference type="PROSITE" id="PS51462">
    <property type="entry name" value="NUDIX"/>
    <property type="match status" value="1"/>
</dbReference>